<evidence type="ECO:0000313" key="2">
    <source>
        <dbReference type="Proteomes" id="UP000245626"/>
    </source>
</evidence>
<reference evidence="1 2" key="1">
    <citation type="journal article" date="2018" name="Mol. Biol. Evol.">
        <title>Broad Genomic Sampling Reveals a Smut Pathogenic Ancestry of the Fungal Clade Ustilaginomycotina.</title>
        <authorList>
            <person name="Kijpornyongpan T."/>
            <person name="Mondo S.J."/>
            <person name="Barry K."/>
            <person name="Sandor L."/>
            <person name="Lee J."/>
            <person name="Lipzen A."/>
            <person name="Pangilinan J."/>
            <person name="LaButti K."/>
            <person name="Hainaut M."/>
            <person name="Henrissat B."/>
            <person name="Grigoriev I.V."/>
            <person name="Spatafora J.W."/>
            <person name="Aime M.C."/>
        </authorList>
    </citation>
    <scope>NUCLEOTIDE SEQUENCE [LARGE SCALE GENOMIC DNA]</scope>
    <source>
        <strain evidence="1 2">SA 807</strain>
    </source>
</reference>
<accession>A0ACD0NN66</accession>
<proteinExistence type="predicted"/>
<name>A0ACD0NN66_9BASI</name>
<protein>
    <submittedName>
        <fullName evidence="1">Uncharacterized protein</fullName>
    </submittedName>
</protein>
<dbReference type="EMBL" id="KZ820482">
    <property type="protein sequence ID" value="PWN47273.1"/>
    <property type="molecule type" value="Genomic_DNA"/>
</dbReference>
<dbReference type="Proteomes" id="UP000245626">
    <property type="component" value="Unassembled WGS sequence"/>
</dbReference>
<keyword evidence="2" id="KW-1185">Reference proteome</keyword>
<evidence type="ECO:0000313" key="1">
    <source>
        <dbReference type="EMBL" id="PWN47273.1"/>
    </source>
</evidence>
<gene>
    <name evidence="1" type="ORF">IE53DRAFT_390590</name>
</gene>
<organism evidence="1 2">
    <name type="scientific">Violaceomyces palustris</name>
    <dbReference type="NCBI Taxonomy" id="1673888"/>
    <lineage>
        <taxon>Eukaryota</taxon>
        <taxon>Fungi</taxon>
        <taxon>Dikarya</taxon>
        <taxon>Basidiomycota</taxon>
        <taxon>Ustilaginomycotina</taxon>
        <taxon>Ustilaginomycetes</taxon>
        <taxon>Violaceomycetales</taxon>
        <taxon>Violaceomycetaceae</taxon>
        <taxon>Violaceomyces</taxon>
    </lineage>
</organism>
<sequence>MGRANKMVLLLLLLLTALATVASMPMMGRLTSKEEGLEAVALEREVFAVQGPSVLEMARSRRSGTAESLRFSTTTTTTTTLSDEFEHHPTRSHAGSGSHADQVRTGSRKGKERVEEDISSSKLKEETRRKGEEENSVGEEKIITIDEVDPNKKQDVGKLMERYLEDAMRVYEENRRKMTSRPGWRV</sequence>